<sequence>MLPHDILVSGYALQDEVLADQAVQFSHVARSMREHEVPNPVVLKYLAWQDARLLGWVGAVLLVKDVVDLASPGLRVTVPAYPWLPR</sequence>
<evidence type="ECO:0000313" key="1">
    <source>
        <dbReference type="EMBL" id="MCS0587612.1"/>
    </source>
</evidence>
<dbReference type="Proteomes" id="UP001205560">
    <property type="component" value="Unassembled WGS sequence"/>
</dbReference>
<protein>
    <submittedName>
        <fullName evidence="1">Uncharacterized protein</fullName>
    </submittedName>
</protein>
<gene>
    <name evidence="1" type="ORF">NX782_00160</name>
</gene>
<dbReference type="RefSeq" id="WP_258843451.1">
    <property type="nucleotide sequence ID" value="NZ_JANUGX010000001.1"/>
</dbReference>
<organism evidence="1 2">
    <name type="scientific">Massilia norwichensis</name>
    <dbReference type="NCBI Taxonomy" id="1442366"/>
    <lineage>
        <taxon>Bacteria</taxon>
        <taxon>Pseudomonadati</taxon>
        <taxon>Pseudomonadota</taxon>
        <taxon>Betaproteobacteria</taxon>
        <taxon>Burkholderiales</taxon>
        <taxon>Oxalobacteraceae</taxon>
        <taxon>Telluria group</taxon>
        <taxon>Massilia</taxon>
    </lineage>
</organism>
<dbReference type="EMBL" id="JANUGX010000001">
    <property type="protein sequence ID" value="MCS0587612.1"/>
    <property type="molecule type" value="Genomic_DNA"/>
</dbReference>
<comment type="caution">
    <text evidence="1">The sequence shown here is derived from an EMBL/GenBank/DDBJ whole genome shotgun (WGS) entry which is preliminary data.</text>
</comment>
<accession>A0ABT2A0B0</accession>
<proteinExistence type="predicted"/>
<name>A0ABT2A0B0_9BURK</name>
<evidence type="ECO:0000313" key="2">
    <source>
        <dbReference type="Proteomes" id="UP001205560"/>
    </source>
</evidence>
<reference evidence="1 2" key="1">
    <citation type="submission" date="2022-08" db="EMBL/GenBank/DDBJ databases">
        <title>Reclassification of Massilia species as members of the genera Telluria, Duganella, Pseudoduganella, Mokoshia gen. nov. and Zemynaea gen. nov. using orthogonal and non-orthogonal genome-based approaches.</title>
        <authorList>
            <person name="Bowman J.P."/>
        </authorList>
    </citation>
    <scope>NUCLEOTIDE SEQUENCE [LARGE SCALE GENOMIC DNA]</scope>
    <source>
        <strain evidence="1 2">LMG 28164</strain>
    </source>
</reference>
<keyword evidence="2" id="KW-1185">Reference proteome</keyword>